<evidence type="ECO:0000313" key="2">
    <source>
        <dbReference type="EMBL" id="MBK3493876.1"/>
    </source>
</evidence>
<evidence type="ECO:0000313" key="3">
    <source>
        <dbReference type="Proteomes" id="UP000618943"/>
    </source>
</evidence>
<sequence>MIIAGSLIALNSGKKNVGYKSELENVDKILVDADVSNIVAVSGDSKMNIEYTSQKSLFGNSKIDIVYEKDRAIIKVKAKWINIVTKRGELVLNLPPRILEHVQIKTRNGNIDVKNLSEVNRLSLSSSVGNINVDSFKGESLNIEAKNGSMNIGAVDGEVNIKNRIGSLNSLNFSDIKGKNNINLSNGNVKITLPNGLKSNKVGLNISTSNGKLITENNILSSENKIKRGAGQKIINGTKGDKELNISVSVGNIIIN</sequence>
<comment type="caution">
    <text evidence="2">The sequence shown here is derived from an EMBL/GenBank/DDBJ whole genome shotgun (WGS) entry which is preliminary data.</text>
</comment>
<accession>A0ABS1H387</accession>
<protein>
    <submittedName>
        <fullName evidence="2">DUF4097 family beta strand repeat protein</fullName>
    </submittedName>
</protein>
<dbReference type="InterPro" id="IPR025164">
    <property type="entry name" value="Toastrack_DUF4097"/>
</dbReference>
<evidence type="ECO:0000259" key="1">
    <source>
        <dbReference type="Pfam" id="PF13349"/>
    </source>
</evidence>
<proteinExistence type="predicted"/>
<reference evidence="2 3" key="1">
    <citation type="submission" date="2020-12" db="EMBL/GenBank/DDBJ databases">
        <title>YIM B01967 draft genome.</title>
        <authorList>
            <person name="Yan X."/>
        </authorList>
    </citation>
    <scope>NUCLEOTIDE SEQUENCE [LARGE SCALE GENOMIC DNA]</scope>
    <source>
        <strain evidence="2 3">YIM B01967</strain>
    </source>
</reference>
<organism evidence="2 3">
    <name type="scientific">Viridibacillus soli</name>
    <dbReference type="NCBI Taxonomy" id="2798301"/>
    <lineage>
        <taxon>Bacteria</taxon>
        <taxon>Bacillati</taxon>
        <taxon>Bacillota</taxon>
        <taxon>Bacilli</taxon>
        <taxon>Bacillales</taxon>
        <taxon>Caryophanaceae</taxon>
        <taxon>Viridibacillus</taxon>
    </lineage>
</organism>
<feature type="domain" description="DUF4097" evidence="1">
    <location>
        <begin position="42"/>
        <end position="255"/>
    </location>
</feature>
<keyword evidence="3" id="KW-1185">Reference proteome</keyword>
<dbReference type="EMBL" id="JAEOAH010000003">
    <property type="protein sequence ID" value="MBK3493876.1"/>
    <property type="molecule type" value="Genomic_DNA"/>
</dbReference>
<name>A0ABS1H387_9BACL</name>
<dbReference type="Proteomes" id="UP000618943">
    <property type="component" value="Unassembled WGS sequence"/>
</dbReference>
<dbReference type="Pfam" id="PF13349">
    <property type="entry name" value="DUF4097"/>
    <property type="match status" value="1"/>
</dbReference>
<gene>
    <name evidence="2" type="ORF">JFL43_03190</name>
</gene>
<dbReference type="RefSeq" id="WP_200747891.1">
    <property type="nucleotide sequence ID" value="NZ_JAEOAH010000003.1"/>
</dbReference>